<dbReference type="EMBL" id="CAACVG010006755">
    <property type="protein sequence ID" value="VEN41450.1"/>
    <property type="molecule type" value="Genomic_DNA"/>
</dbReference>
<dbReference type="Proteomes" id="UP000410492">
    <property type="component" value="Unassembled WGS sequence"/>
</dbReference>
<evidence type="ECO:0000259" key="2">
    <source>
        <dbReference type="Pfam" id="PF20412"/>
    </source>
</evidence>
<proteinExistence type="predicted"/>
<organism evidence="3 4">
    <name type="scientific">Callosobruchus maculatus</name>
    <name type="common">Southern cowpea weevil</name>
    <name type="synonym">Pulse bruchid</name>
    <dbReference type="NCBI Taxonomy" id="64391"/>
    <lineage>
        <taxon>Eukaryota</taxon>
        <taxon>Metazoa</taxon>
        <taxon>Ecdysozoa</taxon>
        <taxon>Arthropoda</taxon>
        <taxon>Hexapoda</taxon>
        <taxon>Insecta</taxon>
        <taxon>Pterygota</taxon>
        <taxon>Neoptera</taxon>
        <taxon>Endopterygota</taxon>
        <taxon>Coleoptera</taxon>
        <taxon>Polyphaga</taxon>
        <taxon>Cucujiformia</taxon>
        <taxon>Chrysomeloidea</taxon>
        <taxon>Chrysomelidae</taxon>
        <taxon>Bruchinae</taxon>
        <taxon>Bruchini</taxon>
        <taxon>Callosobruchus</taxon>
    </lineage>
</organism>
<dbReference type="InterPro" id="IPR046859">
    <property type="entry name" value="RGPA/RALGAPB_N"/>
</dbReference>
<dbReference type="Pfam" id="PF20412">
    <property type="entry name" value="RALGAPB_N"/>
    <property type="match status" value="1"/>
</dbReference>
<feature type="region of interest" description="Disordered" evidence="1">
    <location>
        <begin position="862"/>
        <end position="944"/>
    </location>
</feature>
<dbReference type="GO" id="GO:0005096">
    <property type="term" value="F:GTPase activator activity"/>
    <property type="evidence" value="ECO:0007669"/>
    <property type="project" value="InterPro"/>
</dbReference>
<dbReference type="PANTHER" id="PTHR21344">
    <property type="entry name" value="RAL GTPASE-ACTIVATING PROTEIN SUBUNIT BETA"/>
    <property type="match status" value="1"/>
</dbReference>
<gene>
    <name evidence="3" type="ORF">CALMAC_LOCUS5264</name>
</gene>
<dbReference type="AlphaFoldDB" id="A0A653C0R2"/>
<accession>A0A653C0R2</accession>
<evidence type="ECO:0000256" key="1">
    <source>
        <dbReference type="SAM" id="MobiDB-lite"/>
    </source>
</evidence>
<dbReference type="OrthoDB" id="10009983at2759"/>
<keyword evidence="4" id="KW-1185">Reference proteome</keyword>
<feature type="domain" description="Ral GTPase-activating protein subunit alpha/beta N-terminal" evidence="2">
    <location>
        <begin position="159"/>
        <end position="280"/>
    </location>
</feature>
<dbReference type="InterPro" id="IPR039930">
    <property type="entry name" value="RALGAPB"/>
</dbReference>
<reference evidence="3 4" key="1">
    <citation type="submission" date="2019-01" db="EMBL/GenBank/DDBJ databases">
        <authorList>
            <person name="Sayadi A."/>
        </authorList>
    </citation>
    <scope>NUCLEOTIDE SEQUENCE [LARGE SCALE GENOMIC DNA]</scope>
</reference>
<dbReference type="PANTHER" id="PTHR21344:SF1">
    <property type="entry name" value="RAL GTPASE-ACTIVATING PROTEIN SUBUNIT BETA"/>
    <property type="match status" value="1"/>
</dbReference>
<feature type="region of interest" description="Disordered" evidence="1">
    <location>
        <begin position="601"/>
        <end position="639"/>
    </location>
</feature>
<evidence type="ECO:0000313" key="3">
    <source>
        <dbReference type="EMBL" id="VEN41450.1"/>
    </source>
</evidence>
<name>A0A653C0R2_CALMS</name>
<feature type="compositionally biased region" description="Basic and acidic residues" evidence="1">
    <location>
        <begin position="601"/>
        <end position="612"/>
    </location>
</feature>
<evidence type="ECO:0000313" key="4">
    <source>
        <dbReference type="Proteomes" id="UP000410492"/>
    </source>
</evidence>
<protein>
    <recommendedName>
        <fullName evidence="2">Ral GTPase-activating protein subunit alpha/beta N-terminal domain-containing protein</fullName>
    </recommendedName>
</protein>
<sequence length="944" mass="105364">MNLGLFNRMNLKESSESKGMYSEWTSLSLAVQQNGEDTQSVLEKFGLPVSKDITVALVRQLASNLGITQPAEPSHLSSDKDVQWCMEVICFGLSLSLTEHEAIKDCVNVYCEWLTALLPNPKVCVPQPILDDPNLYSRKMIAHLHYLFIPRKGEGFDTIHRQAVFCHRVLRTLQQIAHESKILERDTWEALLLFLLAINDTLLSPPTVKDDVADQLCERVLSVLFEIWLIACAQCFPSPPLWKTLRESCMNWRHRVALVEQWNRVNLALTSKVLVFMYGPSFPELKIALTSFGSEPKTPLAPGRAKCNTILHLFGEWLFEAAFIGCDLPQKHTNEAKRANSLVMESYSQPGSITDTSELPPGLTIDKYESGRAEALGTLCRIMCAKKTGEEILPVYLARFYLAVIQGLKVPPTRECGECMAAILINSADLFHLDLDGVRILIPAFMSALEVVLPDKDLKLSGNINKVELRKSCIQLLLSMLVLPLHFQNVVIKELINSVTFLQLKPKLMNLLMNALQIESDPQNTHMLLGGLFLCVQDSATFEQVEQVTQPSTETSSNLLSSVSVVYKIMSSGQKRRYSSETDETEFLKWKISKLKQRLTERSRSRSSERRIVSPSVSQSSRKRTAIAAPAVDRPGCSQQEEEEYEYWEYSDDDDIPLSVVAANSGGRAVEQADEEVSPLDSSILALLGDEHPAPDPSGPSIHQDLATRWSFILNKGLSEEVLTQLMKKYTPPGNCPLLKAPSVNLEVAAAVRELETRRDQKLAGQQSQIGSALSSLGQLTTALISEGGGANHPLIELASDASRLLLDLHYKYSAIRSELLILGLRKELKDTLVSASADGWLFGKDLGERIKASKDIEKSGLDLKAKPSKTVNKPPNPNNRGLFKKPSQQIQGNSYRPPRRALRTSSRGGQNNRHEPTRPRAYPTQRTADLDRRQRQGGRHFRK</sequence>